<evidence type="ECO:0000256" key="1">
    <source>
        <dbReference type="SAM" id="SignalP"/>
    </source>
</evidence>
<reference evidence="4" key="1">
    <citation type="journal article" date="2008" name="PLoS ONE">
        <title>Survival in nuclear waste, extreme resistance, and potential applications gleaned from the genome sequence of Kineococcus radiotolerans SRS30216.</title>
        <authorList>
            <person name="Bagwell C.E."/>
            <person name="Bhat S."/>
            <person name="Hawkins G.M."/>
            <person name="Smith B.W."/>
            <person name="Biswas T."/>
            <person name="Hoover T.R."/>
            <person name="Saunders E."/>
            <person name="Han C.S."/>
            <person name="Tsodikov O.V."/>
            <person name="Shimkets L.J."/>
        </authorList>
    </citation>
    <scope>NUCLEOTIDE SEQUENCE [LARGE SCALE GENOMIC DNA]</scope>
    <source>
        <strain evidence="4">ATCC BAA-149 / DSM 14245 / SRS30216</strain>
    </source>
</reference>
<dbReference type="STRING" id="266940.Krad_3105"/>
<feature type="signal peptide" evidence="1">
    <location>
        <begin position="1"/>
        <end position="33"/>
    </location>
</feature>
<feature type="domain" description="DUF4397" evidence="2">
    <location>
        <begin position="39"/>
        <end position="157"/>
    </location>
</feature>
<sequence>MRTARSTAALVAAPMIALAVPVAVVATAGTAAAATTGTATVSILHAVPGLTVDVYANGQALVPGFTPGTLTDPQQLPTGSYDLAVYPAGADPATTQPAISANDVQVPAGANVTVVAHLSAEGAPTLTPFVNTPADLAAGQAELTVRHVAAAPAVDVRAGGQPALTGLTNPNEASATVPAGTVSADVVLAGTDQVAIGPADLTLPEGTETVVYAWGSAADGNLALATQQITAGAGAPTGVPSGSGGGAQDGLPGWVAGAGALTLAGAGVAAVASRRARAAA</sequence>
<dbReference type="Pfam" id="PF14344">
    <property type="entry name" value="DUF4397"/>
    <property type="match status" value="1"/>
</dbReference>
<dbReference type="KEGG" id="kra:Krad_3105"/>
<evidence type="ECO:0000313" key="3">
    <source>
        <dbReference type="EMBL" id="ABS04569.1"/>
    </source>
</evidence>
<keyword evidence="4" id="KW-1185">Reference proteome</keyword>
<name>A6WCN0_KINRD</name>
<evidence type="ECO:0000313" key="4">
    <source>
        <dbReference type="Proteomes" id="UP000001116"/>
    </source>
</evidence>
<protein>
    <recommendedName>
        <fullName evidence="2">DUF4397 domain-containing protein</fullName>
    </recommendedName>
</protein>
<accession>A6WCN0</accession>
<proteinExistence type="predicted"/>
<evidence type="ECO:0000259" key="2">
    <source>
        <dbReference type="Pfam" id="PF14344"/>
    </source>
</evidence>
<keyword evidence="1" id="KW-0732">Signal</keyword>
<feature type="chain" id="PRO_5002704139" description="DUF4397 domain-containing protein" evidence="1">
    <location>
        <begin position="34"/>
        <end position="280"/>
    </location>
</feature>
<dbReference type="InterPro" id="IPR025510">
    <property type="entry name" value="DUF4397"/>
</dbReference>
<organism evidence="3 4">
    <name type="scientific">Kineococcus radiotolerans (strain ATCC BAA-149 / DSM 14245 / SRS30216)</name>
    <dbReference type="NCBI Taxonomy" id="266940"/>
    <lineage>
        <taxon>Bacteria</taxon>
        <taxon>Bacillati</taxon>
        <taxon>Actinomycetota</taxon>
        <taxon>Actinomycetes</taxon>
        <taxon>Kineosporiales</taxon>
        <taxon>Kineosporiaceae</taxon>
        <taxon>Kineococcus</taxon>
    </lineage>
</organism>
<gene>
    <name evidence="3" type="ordered locus">Krad_3105</name>
</gene>
<dbReference type="OrthoDB" id="5800709at2"/>
<dbReference type="Proteomes" id="UP000001116">
    <property type="component" value="Chromosome"/>
</dbReference>
<dbReference type="AlphaFoldDB" id="A6WCN0"/>
<dbReference type="RefSeq" id="WP_012087180.1">
    <property type="nucleotide sequence ID" value="NC_009664.2"/>
</dbReference>
<dbReference type="eggNOG" id="ENOG502ZCRG">
    <property type="taxonomic scope" value="Bacteria"/>
</dbReference>
<dbReference type="EMBL" id="CP000750">
    <property type="protein sequence ID" value="ABS04569.1"/>
    <property type="molecule type" value="Genomic_DNA"/>
</dbReference>
<dbReference type="HOGENOM" id="CLU_080657_0_0_11"/>